<evidence type="ECO:0000313" key="2">
    <source>
        <dbReference type="EMBL" id="KDR78129.1"/>
    </source>
</evidence>
<dbReference type="GO" id="GO:0003825">
    <property type="term" value="F:alpha,alpha-trehalose-phosphate synthase (UDP-forming) activity"/>
    <property type="evidence" value="ECO:0007669"/>
    <property type="project" value="TreeGrafter"/>
</dbReference>
<feature type="region of interest" description="Disordered" evidence="1">
    <location>
        <begin position="961"/>
        <end position="983"/>
    </location>
</feature>
<feature type="compositionally biased region" description="Polar residues" evidence="1">
    <location>
        <begin position="99"/>
        <end position="108"/>
    </location>
</feature>
<dbReference type="STRING" id="685588.A0A067TE02"/>
<dbReference type="FunFam" id="3.40.50.2000:FF:000036">
    <property type="entry name" value="Alpha,alpha-trehalose-phosphate synthase subunit Tps2"/>
    <property type="match status" value="1"/>
</dbReference>
<feature type="region of interest" description="Disordered" evidence="1">
    <location>
        <begin position="1"/>
        <end position="24"/>
    </location>
</feature>
<evidence type="ECO:0000313" key="3">
    <source>
        <dbReference type="Proteomes" id="UP000027222"/>
    </source>
</evidence>
<dbReference type="Gene3D" id="3.40.50.2000">
    <property type="entry name" value="Glycogen Phosphorylase B"/>
    <property type="match status" value="2"/>
</dbReference>
<reference evidence="3" key="1">
    <citation type="journal article" date="2014" name="Proc. Natl. Acad. Sci. U.S.A.">
        <title>Extensive sampling of basidiomycete genomes demonstrates inadequacy of the white-rot/brown-rot paradigm for wood decay fungi.</title>
        <authorList>
            <person name="Riley R."/>
            <person name="Salamov A.A."/>
            <person name="Brown D.W."/>
            <person name="Nagy L.G."/>
            <person name="Floudas D."/>
            <person name="Held B.W."/>
            <person name="Levasseur A."/>
            <person name="Lombard V."/>
            <person name="Morin E."/>
            <person name="Otillar R."/>
            <person name="Lindquist E.A."/>
            <person name="Sun H."/>
            <person name="LaButti K.M."/>
            <person name="Schmutz J."/>
            <person name="Jabbour D."/>
            <person name="Luo H."/>
            <person name="Baker S.E."/>
            <person name="Pisabarro A.G."/>
            <person name="Walton J.D."/>
            <person name="Blanchette R.A."/>
            <person name="Henrissat B."/>
            <person name="Martin F."/>
            <person name="Cullen D."/>
            <person name="Hibbett D.S."/>
            <person name="Grigoriev I.V."/>
        </authorList>
    </citation>
    <scope>NUCLEOTIDE SEQUENCE [LARGE SCALE GENOMIC DNA]</scope>
    <source>
        <strain evidence="3">CBS 339.88</strain>
    </source>
</reference>
<gene>
    <name evidence="2" type="ORF">GALMADRAFT_94660</name>
</gene>
<proteinExistence type="predicted"/>
<name>A0A067TE02_GALM3</name>
<dbReference type="InterPro" id="IPR001830">
    <property type="entry name" value="Glyco_trans_20"/>
</dbReference>
<evidence type="ECO:0000256" key="1">
    <source>
        <dbReference type="SAM" id="MobiDB-lite"/>
    </source>
</evidence>
<dbReference type="InterPro" id="IPR003337">
    <property type="entry name" value="Trehalose_PPase"/>
</dbReference>
<dbReference type="OrthoDB" id="755951at2759"/>
<accession>A0A067TE02</accession>
<dbReference type="AlphaFoldDB" id="A0A067TE02"/>
<dbReference type="GO" id="GO:0005946">
    <property type="term" value="C:alpha,alpha-trehalose-phosphate synthase complex (UDP-forming)"/>
    <property type="evidence" value="ECO:0007669"/>
    <property type="project" value="TreeGrafter"/>
</dbReference>
<feature type="compositionally biased region" description="Polar residues" evidence="1">
    <location>
        <begin position="200"/>
        <end position="210"/>
    </location>
</feature>
<organism evidence="2 3">
    <name type="scientific">Galerina marginata (strain CBS 339.88)</name>
    <dbReference type="NCBI Taxonomy" id="685588"/>
    <lineage>
        <taxon>Eukaryota</taxon>
        <taxon>Fungi</taxon>
        <taxon>Dikarya</taxon>
        <taxon>Basidiomycota</taxon>
        <taxon>Agaricomycotina</taxon>
        <taxon>Agaricomycetes</taxon>
        <taxon>Agaricomycetidae</taxon>
        <taxon>Agaricales</taxon>
        <taxon>Agaricineae</taxon>
        <taxon>Strophariaceae</taxon>
        <taxon>Galerina</taxon>
    </lineage>
</organism>
<sequence>MGNPEAHEHDPDNEDDSQTQMATFRNHRVIIASLFLPTTAVQGESAPPTPEQHAQPVQGDPENTLPAVTSRLAAVTASDGHGGFTASDTAKKPLKPSLISHNSHSRQASGGPLKSIVDDLKDKSRFSTPLARSPTSEAANPFTKLTRFALDPEPPSPITPTAPRKHQTTHPDTQSTPRLRRKQSRSSSRRATSAARQSSPTLDSPASFTQWHMEPNPHCNGGLKNAVDSMGERLKKKLWVGTLGTPTDSFGDALRKDIDTRMLAQRESVPVWIPDAEFQSCYDEFCHQVLWPCLHYAVPDAPKTKMFYESESYKQYVAVNQRFADAIIAAHQEGDIIWVNDYHLLLLPTLLRLSPKIPPSTPIGFFMHVAFPSSEIFRCLSVRKDLLRGMLGADMVGFQTTNYARHWRQTVSRIMSFEALPRGIQVPEGEGLTLAEMLEKQHGDVGKEKKVRDGVVERGRFVDVGVFPMGIDVRQLHIKKREPEVAEWVQVLKQRYAGMKLVVGRDKLDEIQGVRHKLVSFEAFLDKYPTFQGRVVLIQIALQTSEPNELAAGGVTDVVSRINSRFSTLTYQPVVFLHTQDLTFSQYLALLTVADAFIVTSLREGMALRTHEFVECQEGRYRPLILSEFTGSYSYSGFRSCIAINPWDTRGTANAIQQALTMSDDEARSRWEDLHNHVTTQTAQAFVTTFLNRCVRANTEHTASLEDPTSGLGLSLASSRAALPVLKPGGLMSKFRHSMKRVVFVDFEGTLWGRDLTRRGVLGLGVGGGGGGGEKGVEKEEELPRQVEDAIDVLGKLAEDRRNEVWLLSGLRAEGVLEAVAARVPKVGIVAENGCFIKTRAVGTGPNAFGGEWINMVSNFNLTWKSSCLEILNYFTERTPGSFIEERQASMVWRFWTGEGNDHPDRQWGQRQAAEAQNHIFDSLGERYGLRIIPGRNSFLVMPNNVSRSTAVGAILHPGGPARSPHSYSSHNRGGSGSWTSTSTFAASPTTGSFSMIPSSGFSNHISISGSDSGFGGSFGGGGGFGYTSSGDGGGVQDLDFLLAISSDEKLLSRLNEFDGSETVSTSGKGTDAKWRLESEECGGVLRAFAGVGGSGSGGVGLN</sequence>
<dbReference type="InterPro" id="IPR036412">
    <property type="entry name" value="HAD-like_sf"/>
</dbReference>
<dbReference type="GO" id="GO:0005829">
    <property type="term" value="C:cytosol"/>
    <property type="evidence" value="ECO:0007669"/>
    <property type="project" value="TreeGrafter"/>
</dbReference>
<feature type="compositionally biased region" description="Basic and acidic residues" evidence="1">
    <location>
        <begin position="1"/>
        <end position="10"/>
    </location>
</feature>
<dbReference type="PANTHER" id="PTHR10788:SF15">
    <property type="entry name" value="TREHALOSE SYNTHASE COMPLEX REGULATORY SUBUNIT TPS3-RELATED"/>
    <property type="match status" value="1"/>
</dbReference>
<feature type="region of interest" description="Disordered" evidence="1">
    <location>
        <begin position="41"/>
        <end position="64"/>
    </location>
</feature>
<dbReference type="SUPFAM" id="SSF56784">
    <property type="entry name" value="HAD-like"/>
    <property type="match status" value="1"/>
</dbReference>
<dbReference type="GO" id="GO:0004805">
    <property type="term" value="F:trehalose-phosphatase activity"/>
    <property type="evidence" value="ECO:0007669"/>
    <property type="project" value="TreeGrafter"/>
</dbReference>
<dbReference type="GO" id="GO:0005992">
    <property type="term" value="P:trehalose biosynthetic process"/>
    <property type="evidence" value="ECO:0007669"/>
    <property type="project" value="InterPro"/>
</dbReference>
<dbReference type="Proteomes" id="UP000027222">
    <property type="component" value="Unassembled WGS sequence"/>
</dbReference>
<dbReference type="SUPFAM" id="SSF53756">
    <property type="entry name" value="UDP-Glycosyltransferase/glycogen phosphorylase"/>
    <property type="match status" value="1"/>
</dbReference>
<feature type="compositionally biased region" description="Low complexity" evidence="1">
    <location>
        <begin position="189"/>
        <end position="199"/>
    </location>
</feature>
<dbReference type="CDD" id="cd03788">
    <property type="entry name" value="GT20_TPS"/>
    <property type="match status" value="1"/>
</dbReference>
<dbReference type="Pfam" id="PF00982">
    <property type="entry name" value="Glyco_transf_20"/>
    <property type="match status" value="1"/>
</dbReference>
<protein>
    <submittedName>
        <fullName evidence="2">Uncharacterized protein</fullName>
    </submittedName>
</protein>
<dbReference type="EMBL" id="KL142375">
    <property type="protein sequence ID" value="KDR78129.1"/>
    <property type="molecule type" value="Genomic_DNA"/>
</dbReference>
<keyword evidence="3" id="KW-1185">Reference proteome</keyword>
<feature type="compositionally biased region" description="Basic and acidic residues" evidence="1">
    <location>
        <begin position="116"/>
        <end position="125"/>
    </location>
</feature>
<feature type="compositionally biased region" description="Basic residues" evidence="1">
    <location>
        <begin position="178"/>
        <end position="188"/>
    </location>
</feature>
<dbReference type="PANTHER" id="PTHR10788">
    <property type="entry name" value="TREHALOSE-6-PHOSPHATE SYNTHASE"/>
    <property type="match status" value="1"/>
</dbReference>
<dbReference type="Pfam" id="PF02358">
    <property type="entry name" value="Trehalose_PPase"/>
    <property type="match status" value="1"/>
</dbReference>
<feature type="region of interest" description="Disordered" evidence="1">
    <location>
        <begin position="79"/>
        <end position="220"/>
    </location>
</feature>
<dbReference type="HOGENOM" id="CLU_002351_2_2_1"/>